<evidence type="ECO:0000313" key="2">
    <source>
        <dbReference type="EMBL" id="TCZ74662.1"/>
    </source>
</evidence>
<protein>
    <recommendedName>
        <fullName evidence="1">Lipid II flippase Amj</fullName>
    </recommendedName>
</protein>
<keyword evidence="1" id="KW-1133">Transmembrane helix</keyword>
<dbReference type="EMBL" id="SKFG01000025">
    <property type="protein sequence ID" value="TCZ74662.1"/>
    <property type="molecule type" value="Genomic_DNA"/>
</dbReference>
<feature type="transmembrane region" description="Helical" evidence="1">
    <location>
        <begin position="157"/>
        <end position="181"/>
    </location>
</feature>
<reference evidence="2 3" key="1">
    <citation type="submission" date="2019-03" db="EMBL/GenBank/DDBJ databases">
        <authorList>
            <person name="Kim M.K.M."/>
        </authorList>
    </citation>
    <scope>NUCLEOTIDE SEQUENCE [LARGE SCALE GENOMIC DNA]</scope>
    <source>
        <strain evidence="2 3">18JY21-1</strain>
    </source>
</reference>
<feature type="transmembrane region" description="Helical" evidence="1">
    <location>
        <begin position="80"/>
        <end position="102"/>
    </location>
</feature>
<comment type="function">
    <text evidence="1">Involved in peptidoglycan biosynthesis. Transports lipid-linked peptidoglycan precursors from the inner to the outer leaflet of the cytoplasmic membrane.</text>
</comment>
<comment type="pathway">
    <text evidence="1">Cell wall biogenesis; peptidoglycan biosynthesis.</text>
</comment>
<feature type="transmembrane region" description="Helical" evidence="1">
    <location>
        <begin position="193"/>
        <end position="212"/>
    </location>
</feature>
<dbReference type="GO" id="GO:0009252">
    <property type="term" value="P:peptidoglycan biosynthetic process"/>
    <property type="evidence" value="ECO:0007669"/>
    <property type="project" value="UniProtKB-UniRule"/>
</dbReference>
<comment type="caution">
    <text evidence="2">The sequence shown here is derived from an EMBL/GenBank/DDBJ whole genome shotgun (WGS) entry which is preliminary data.</text>
</comment>
<dbReference type="Pfam" id="PF10997">
    <property type="entry name" value="Amj"/>
    <property type="match status" value="1"/>
</dbReference>
<keyword evidence="3" id="KW-1185">Reference proteome</keyword>
<feature type="transmembrane region" description="Helical" evidence="1">
    <location>
        <begin position="35"/>
        <end position="59"/>
    </location>
</feature>
<sequence length="267" mass="28580">MQQVLLLCLFTSIIHATDTASYAIRLAGIRVSKLAVALSLAGIIVLVSRTANLVQGLFIGDMVDDAKSGRLADIVSPFRVIIFSSSIGTLIALILFPTLVFISARVISHLEVAGSLPEMLKHSVTIKKLKHAGQHIRKPRLAMLSRLRIGGLPKRLLLLNCLVTAVYTVGVLAALYAAVLTPDNSAKALMSSGLINGIATIIFAMFVDPQVAVATDRALTGKAEIETLNKMFGLLMISRFAGTLLAQLLLVPAAYWIKWVVELVNGG</sequence>
<comment type="caution">
    <text evidence="1">Lacks conserved residue(s) required for the propagation of feature annotation.</text>
</comment>
<dbReference type="InterPro" id="IPR021260">
    <property type="entry name" value="Amj"/>
</dbReference>
<keyword evidence="1" id="KW-0472">Membrane</keyword>
<keyword evidence="1" id="KW-0133">Cell shape</keyword>
<proteinExistence type="inferred from homology"/>
<name>A0A4V2WNA0_9BACL</name>
<gene>
    <name evidence="1" type="primary">amj</name>
    <name evidence="2" type="ORF">E0485_19425</name>
</gene>
<organism evidence="2 3">
    <name type="scientific">Paenibacillus albiflavus</name>
    <dbReference type="NCBI Taxonomy" id="2545760"/>
    <lineage>
        <taxon>Bacteria</taxon>
        <taxon>Bacillati</taxon>
        <taxon>Bacillota</taxon>
        <taxon>Bacilli</taxon>
        <taxon>Bacillales</taxon>
        <taxon>Paenibacillaceae</taxon>
        <taxon>Paenibacillus</taxon>
    </lineage>
</organism>
<feature type="transmembrane region" description="Helical" evidence="1">
    <location>
        <begin position="232"/>
        <end position="257"/>
    </location>
</feature>
<comment type="subcellular location">
    <subcellularLocation>
        <location evidence="1">Cell membrane</location>
        <topology evidence="1">Multi-pass membrane protein</topology>
    </subcellularLocation>
</comment>
<keyword evidence="1" id="KW-0812">Transmembrane</keyword>
<keyword evidence="1" id="KW-0573">Peptidoglycan synthesis</keyword>
<evidence type="ECO:0000256" key="1">
    <source>
        <dbReference type="HAMAP-Rule" id="MF_02077"/>
    </source>
</evidence>
<keyword evidence="1" id="KW-1003">Cell membrane</keyword>
<dbReference type="GO" id="GO:0008360">
    <property type="term" value="P:regulation of cell shape"/>
    <property type="evidence" value="ECO:0007669"/>
    <property type="project" value="UniProtKB-KW"/>
</dbReference>
<accession>A0A4V2WNA0</accession>
<dbReference type="GO" id="GO:0071555">
    <property type="term" value="P:cell wall organization"/>
    <property type="evidence" value="ECO:0007669"/>
    <property type="project" value="UniProtKB-KW"/>
</dbReference>
<dbReference type="UniPathway" id="UPA00219"/>
<dbReference type="OrthoDB" id="7888986at2"/>
<keyword evidence="1" id="KW-0813">Transport</keyword>
<dbReference type="HAMAP" id="MF_02077">
    <property type="entry name" value="Amj_flippase"/>
    <property type="match status" value="1"/>
</dbReference>
<evidence type="ECO:0000313" key="3">
    <source>
        <dbReference type="Proteomes" id="UP000295418"/>
    </source>
</evidence>
<dbReference type="GO" id="GO:0005886">
    <property type="term" value="C:plasma membrane"/>
    <property type="evidence" value="ECO:0007669"/>
    <property type="project" value="UniProtKB-SubCell"/>
</dbReference>
<dbReference type="Proteomes" id="UP000295418">
    <property type="component" value="Unassembled WGS sequence"/>
</dbReference>
<dbReference type="AlphaFoldDB" id="A0A4V2WNA0"/>
<dbReference type="GO" id="GO:0015648">
    <property type="term" value="F:lipid-linked peptidoglycan transporter activity"/>
    <property type="evidence" value="ECO:0007669"/>
    <property type="project" value="UniProtKB-UniRule"/>
</dbReference>
<keyword evidence="1" id="KW-0961">Cell wall biogenesis/degradation</keyword>
<comment type="similarity">
    <text evidence="1">Belongs to the Amj family.</text>
</comment>
<dbReference type="RefSeq" id="WP_132419758.1">
    <property type="nucleotide sequence ID" value="NZ_SKFG01000025.1"/>
</dbReference>